<dbReference type="Proteomes" id="UP000190625">
    <property type="component" value="Unassembled WGS sequence"/>
</dbReference>
<gene>
    <name evidence="9" type="ORF">SAMN02745118_01033</name>
</gene>
<organism evidence="9 10">
    <name type="scientific">Selenihalanaerobacter shriftii</name>
    <dbReference type="NCBI Taxonomy" id="142842"/>
    <lineage>
        <taxon>Bacteria</taxon>
        <taxon>Bacillati</taxon>
        <taxon>Bacillota</taxon>
        <taxon>Clostridia</taxon>
        <taxon>Halanaerobiales</taxon>
        <taxon>Halobacteroidaceae</taxon>
        <taxon>Selenihalanaerobacter</taxon>
    </lineage>
</organism>
<evidence type="ECO:0000256" key="4">
    <source>
        <dbReference type="ARBA" id="ARBA00022692"/>
    </source>
</evidence>
<keyword evidence="10" id="KW-1185">Reference proteome</keyword>
<keyword evidence="5 7" id="KW-1133">Transmembrane helix</keyword>
<keyword evidence="3 9" id="KW-0808">Transferase</keyword>
<dbReference type="PANTHER" id="PTHR30576:SF0">
    <property type="entry name" value="UNDECAPRENYL-PHOSPHATE N-ACETYLGALACTOSAMINYL 1-PHOSPHATE TRANSFERASE-RELATED"/>
    <property type="match status" value="1"/>
</dbReference>
<dbReference type="PANTHER" id="PTHR30576">
    <property type="entry name" value="COLANIC BIOSYNTHESIS UDP-GLUCOSE LIPID CARRIER TRANSFERASE"/>
    <property type="match status" value="1"/>
</dbReference>
<evidence type="ECO:0000256" key="2">
    <source>
        <dbReference type="ARBA" id="ARBA00006464"/>
    </source>
</evidence>
<dbReference type="EMBL" id="FUWM01000007">
    <property type="protein sequence ID" value="SJZ49572.1"/>
    <property type="molecule type" value="Genomic_DNA"/>
</dbReference>
<evidence type="ECO:0000313" key="9">
    <source>
        <dbReference type="EMBL" id="SJZ49572.1"/>
    </source>
</evidence>
<sequence length="221" mass="25253">MAKLDSEVINSKINRSILKQKRNNNLRYHLYLSTKRLLDIIVSVLGLILTLPIMLIVAIAIKIDTPGPIIFKQSRLGLNGEEFIIYKFRSMVKNAEAETGPVWAKKNDPRITKVGHFIRKRRIDELPQFLNILKGEMSLVGPRPERPVFIDKFSKNYTDFRDRLLIKPGITGLAQVTGGYELSPHQKVRLDIFYIKKRGLLLDIKVLLKTVLIIILGNGAR</sequence>
<dbReference type="AlphaFoldDB" id="A0A1T4L4B6"/>
<dbReference type="RefSeq" id="WP_078809525.1">
    <property type="nucleotide sequence ID" value="NZ_FUWM01000007.1"/>
</dbReference>
<evidence type="ECO:0000256" key="1">
    <source>
        <dbReference type="ARBA" id="ARBA00004141"/>
    </source>
</evidence>
<comment type="subcellular location">
    <subcellularLocation>
        <location evidence="1">Membrane</location>
        <topology evidence="1">Multi-pass membrane protein</topology>
    </subcellularLocation>
</comment>
<dbReference type="NCBIfam" id="TIGR03025">
    <property type="entry name" value="EPS_sugtrans"/>
    <property type="match status" value="1"/>
</dbReference>
<dbReference type="OrthoDB" id="9808602at2"/>
<dbReference type="GO" id="GO:0016020">
    <property type="term" value="C:membrane"/>
    <property type="evidence" value="ECO:0007669"/>
    <property type="project" value="UniProtKB-SubCell"/>
</dbReference>
<feature type="transmembrane region" description="Helical" evidence="7">
    <location>
        <begin position="37"/>
        <end position="61"/>
    </location>
</feature>
<evidence type="ECO:0000256" key="7">
    <source>
        <dbReference type="SAM" id="Phobius"/>
    </source>
</evidence>
<keyword evidence="6 7" id="KW-0472">Membrane</keyword>
<comment type="similarity">
    <text evidence="2">Belongs to the bacterial sugar transferase family.</text>
</comment>
<protein>
    <submittedName>
        <fullName evidence="9">Exopolysaccharide biosynthesis polyprenyl glycosylphosphotransferase</fullName>
    </submittedName>
</protein>
<evidence type="ECO:0000256" key="3">
    <source>
        <dbReference type="ARBA" id="ARBA00022679"/>
    </source>
</evidence>
<evidence type="ECO:0000259" key="8">
    <source>
        <dbReference type="Pfam" id="PF02397"/>
    </source>
</evidence>
<proteinExistence type="inferred from homology"/>
<keyword evidence="4 7" id="KW-0812">Transmembrane</keyword>
<dbReference type="GO" id="GO:0016780">
    <property type="term" value="F:phosphotransferase activity, for other substituted phosphate groups"/>
    <property type="evidence" value="ECO:0007669"/>
    <property type="project" value="TreeGrafter"/>
</dbReference>
<evidence type="ECO:0000313" key="10">
    <source>
        <dbReference type="Proteomes" id="UP000190625"/>
    </source>
</evidence>
<feature type="domain" description="Bacterial sugar transferase" evidence="8">
    <location>
        <begin position="35"/>
        <end position="215"/>
    </location>
</feature>
<dbReference type="Pfam" id="PF02397">
    <property type="entry name" value="Bac_transf"/>
    <property type="match status" value="1"/>
</dbReference>
<name>A0A1T4L4B6_9FIRM</name>
<accession>A0A1T4L4B6</accession>
<evidence type="ECO:0000256" key="6">
    <source>
        <dbReference type="ARBA" id="ARBA00023136"/>
    </source>
</evidence>
<dbReference type="InterPro" id="IPR017475">
    <property type="entry name" value="EPS_sugar_tfrase"/>
</dbReference>
<reference evidence="10" key="1">
    <citation type="submission" date="2017-02" db="EMBL/GenBank/DDBJ databases">
        <authorList>
            <person name="Varghese N."/>
            <person name="Submissions S."/>
        </authorList>
    </citation>
    <scope>NUCLEOTIDE SEQUENCE [LARGE SCALE GENOMIC DNA]</scope>
    <source>
        <strain evidence="10">ATCC BAA-73</strain>
    </source>
</reference>
<dbReference type="STRING" id="142842.SAMN02745118_01033"/>
<evidence type="ECO:0000256" key="5">
    <source>
        <dbReference type="ARBA" id="ARBA00022989"/>
    </source>
</evidence>
<dbReference type="InterPro" id="IPR003362">
    <property type="entry name" value="Bact_transf"/>
</dbReference>